<organism evidence="2">
    <name type="scientific">viral metagenome</name>
    <dbReference type="NCBI Taxonomy" id="1070528"/>
    <lineage>
        <taxon>unclassified sequences</taxon>
        <taxon>metagenomes</taxon>
        <taxon>organismal metagenomes</taxon>
    </lineage>
</organism>
<evidence type="ECO:0000256" key="1">
    <source>
        <dbReference type="SAM" id="MobiDB-lite"/>
    </source>
</evidence>
<dbReference type="EMBL" id="MN739146">
    <property type="protein sequence ID" value="QHS90775.1"/>
    <property type="molecule type" value="Genomic_DNA"/>
</dbReference>
<evidence type="ECO:0008006" key="3">
    <source>
        <dbReference type="Google" id="ProtNLM"/>
    </source>
</evidence>
<dbReference type="SUPFAM" id="SSF56112">
    <property type="entry name" value="Protein kinase-like (PK-like)"/>
    <property type="match status" value="1"/>
</dbReference>
<proteinExistence type="predicted"/>
<accession>A0A6C0BEN5</accession>
<dbReference type="GO" id="GO:0004672">
    <property type="term" value="F:protein kinase activity"/>
    <property type="evidence" value="ECO:0007669"/>
    <property type="project" value="InterPro"/>
</dbReference>
<sequence>MNISKLLRIITLQKTITRNFLNVIIQDDSIPPSIKRKVILYVNGDRRLSIQKLINDIKKIKQNGGVGVGVNIFNWVKITQPLQQPQQPQQPQQIQSVIINNVEFNIGTKIGEGTFAEVFVDKNVVLKLFKTMSTLDMFTNIKLCITEFLENFTTQFTSFPKTTNIFMTTHNNIFVENVIVRNESRYGYILDKHHGTLSQLVKQDLNIEVLNKVTDYLTNKNKYRLTGKDNKNKYRLTGKDNINYIHGDIKLENILYTDNSPYIHDFDGVFVYNEDTLSHIIMTLYTREIYITPLFTHPFFAWYKYHIRTNNINDIINNMKTEVTNHMLLWKSMCNLNTSSNSSNIRDLQTYIQECLDYIYEDIYGSFIETLFKKENNLIIDWIKEQLPLFDKYSFGMSLLIYTQIYLPNQSENKEKIETLFNLSFEIIKESLIIESSKGGAKQVKRNKRGGMPPPPKLNLGTSQVDLNQLYEEISQTVIITDISQTQNGGYKIKTFKK</sequence>
<feature type="region of interest" description="Disordered" evidence="1">
    <location>
        <begin position="439"/>
        <end position="458"/>
    </location>
</feature>
<evidence type="ECO:0000313" key="2">
    <source>
        <dbReference type="EMBL" id="QHS90775.1"/>
    </source>
</evidence>
<dbReference type="InterPro" id="IPR011009">
    <property type="entry name" value="Kinase-like_dom_sf"/>
</dbReference>
<dbReference type="PROSITE" id="PS00108">
    <property type="entry name" value="PROTEIN_KINASE_ST"/>
    <property type="match status" value="1"/>
</dbReference>
<reference evidence="2" key="1">
    <citation type="journal article" date="2020" name="Nature">
        <title>Giant virus diversity and host interactions through global metagenomics.</title>
        <authorList>
            <person name="Schulz F."/>
            <person name="Roux S."/>
            <person name="Paez-Espino D."/>
            <person name="Jungbluth S."/>
            <person name="Walsh D.A."/>
            <person name="Denef V.J."/>
            <person name="McMahon K.D."/>
            <person name="Konstantinidis K.T."/>
            <person name="Eloe-Fadrosh E.A."/>
            <person name="Kyrpides N.C."/>
            <person name="Woyke T."/>
        </authorList>
    </citation>
    <scope>NUCLEOTIDE SEQUENCE</scope>
    <source>
        <strain evidence="2">GVMAG-M-3300010354-11</strain>
    </source>
</reference>
<dbReference type="InterPro" id="IPR008271">
    <property type="entry name" value="Ser/Thr_kinase_AS"/>
</dbReference>
<name>A0A6C0BEN5_9ZZZZ</name>
<dbReference type="AlphaFoldDB" id="A0A6C0BEN5"/>
<protein>
    <recommendedName>
        <fullName evidence="3">Protein kinase domain-containing protein</fullName>
    </recommendedName>
</protein>
<dbReference type="Gene3D" id="1.10.510.10">
    <property type="entry name" value="Transferase(Phosphotransferase) domain 1"/>
    <property type="match status" value="1"/>
</dbReference>